<reference evidence="1 2" key="2">
    <citation type="journal article" date="2022" name="Mol. Ecol. Resour.">
        <title>The genomes of chicory, endive, great burdock and yacon provide insights into Asteraceae paleo-polyploidization history and plant inulin production.</title>
        <authorList>
            <person name="Fan W."/>
            <person name="Wang S."/>
            <person name="Wang H."/>
            <person name="Wang A."/>
            <person name="Jiang F."/>
            <person name="Liu H."/>
            <person name="Zhao H."/>
            <person name="Xu D."/>
            <person name="Zhang Y."/>
        </authorList>
    </citation>
    <scope>NUCLEOTIDE SEQUENCE [LARGE SCALE GENOMIC DNA]</scope>
    <source>
        <strain evidence="2">cv. Niubang</strain>
    </source>
</reference>
<evidence type="ECO:0000313" key="1">
    <source>
        <dbReference type="EMBL" id="KAI3771576.1"/>
    </source>
</evidence>
<reference evidence="2" key="1">
    <citation type="journal article" date="2022" name="Mol. Ecol. Resour.">
        <title>The genomes of chicory, endive, great burdock and yacon provide insights into Asteraceae palaeo-polyploidization history and plant inulin production.</title>
        <authorList>
            <person name="Fan W."/>
            <person name="Wang S."/>
            <person name="Wang H."/>
            <person name="Wang A."/>
            <person name="Jiang F."/>
            <person name="Liu H."/>
            <person name="Zhao H."/>
            <person name="Xu D."/>
            <person name="Zhang Y."/>
        </authorList>
    </citation>
    <scope>NUCLEOTIDE SEQUENCE [LARGE SCALE GENOMIC DNA]</scope>
    <source>
        <strain evidence="2">cv. Niubang</strain>
    </source>
</reference>
<name>A0ACB9FKS4_ARCLA</name>
<keyword evidence="2" id="KW-1185">Reference proteome</keyword>
<dbReference type="EMBL" id="CM042047">
    <property type="protein sequence ID" value="KAI3771576.1"/>
    <property type="molecule type" value="Genomic_DNA"/>
</dbReference>
<accession>A0ACB9FKS4</accession>
<evidence type="ECO:0000313" key="2">
    <source>
        <dbReference type="Proteomes" id="UP001055879"/>
    </source>
</evidence>
<comment type="caution">
    <text evidence="1">The sequence shown here is derived from an EMBL/GenBank/DDBJ whole genome shotgun (WGS) entry which is preliminary data.</text>
</comment>
<sequence length="292" mass="32550">MMHPNRDENDGVSVPTINPTDDKEALENRSDLMDVAIDSRSPTEGNENTFVGGLGSNEAKASRKGRKRKGDKTMKDQKEKVDSIRTCPSSTKNTQDDTFQVGSSSRVTPSQRRKQIELEMAIMESGLYPPNMGAQNTTSTHGIASGSSKRADMKREAANHETKANEHMPTMMDEGSSRKFFNDGRYPKFLFLLPFFFPFSSDDSYVIRVLFLPFRKRNARIMLKNSFSRFKNTASTPIVIGFDDDDEDALTARADIDIADAPTNSTVNAGEEEQKASDNEVVQGNKNNQRTN</sequence>
<organism evidence="1 2">
    <name type="scientific">Arctium lappa</name>
    <name type="common">Greater burdock</name>
    <name type="synonym">Lappa major</name>
    <dbReference type="NCBI Taxonomy" id="4217"/>
    <lineage>
        <taxon>Eukaryota</taxon>
        <taxon>Viridiplantae</taxon>
        <taxon>Streptophyta</taxon>
        <taxon>Embryophyta</taxon>
        <taxon>Tracheophyta</taxon>
        <taxon>Spermatophyta</taxon>
        <taxon>Magnoliopsida</taxon>
        <taxon>eudicotyledons</taxon>
        <taxon>Gunneridae</taxon>
        <taxon>Pentapetalae</taxon>
        <taxon>asterids</taxon>
        <taxon>campanulids</taxon>
        <taxon>Asterales</taxon>
        <taxon>Asteraceae</taxon>
        <taxon>Carduoideae</taxon>
        <taxon>Cardueae</taxon>
        <taxon>Arctiinae</taxon>
        <taxon>Arctium</taxon>
    </lineage>
</organism>
<dbReference type="Proteomes" id="UP001055879">
    <property type="component" value="Linkage Group LG01"/>
</dbReference>
<gene>
    <name evidence="1" type="ORF">L6452_02741</name>
</gene>
<proteinExistence type="predicted"/>
<protein>
    <submittedName>
        <fullName evidence="1">Uncharacterized protein</fullName>
    </submittedName>
</protein>